<sequence>MCSIDISTMIWKKVSSLTTVSTTSAAFASESLWFTARIHTEKGVEDDDSIRTTINTSRSLGKKLTTTTMSPKKAYRQRYQKLYSNLKKYQTSKRRRRNIQENPLLEIPLEDIEGVYEVIDELNMINDLENVMEGSESETNEGYVKPDNNGYLTPYQPADEDSNTNNSYDNKLVSLQSSNANEYATSDRVSTTSSSDVQGRRCSYINTNQPTVHSADTQDYLSTHSSGSETISRESGCLNPYQPMIAARNLHEYKYVIGFSDGSGSSLSETFTKEIGANVSHPYQDLTSEIDIYDYQ</sequence>
<keyword evidence="3" id="KW-1185">Reference proteome</keyword>
<reference evidence="2 3" key="1">
    <citation type="submission" date="2020-06" db="EMBL/GenBank/DDBJ databases">
        <authorList>
            <person name="Li R."/>
            <person name="Bekaert M."/>
        </authorList>
    </citation>
    <scope>NUCLEOTIDE SEQUENCE [LARGE SCALE GENOMIC DNA]</scope>
    <source>
        <strain evidence="3">wild</strain>
    </source>
</reference>
<dbReference type="EMBL" id="CACVKT020000566">
    <property type="protein sequence ID" value="CAC5360466.1"/>
    <property type="molecule type" value="Genomic_DNA"/>
</dbReference>
<dbReference type="AlphaFoldDB" id="A0A6J8A3E6"/>
<evidence type="ECO:0000313" key="2">
    <source>
        <dbReference type="EMBL" id="CAC5360466.1"/>
    </source>
</evidence>
<evidence type="ECO:0000313" key="3">
    <source>
        <dbReference type="Proteomes" id="UP000507470"/>
    </source>
</evidence>
<feature type="region of interest" description="Disordered" evidence="1">
    <location>
        <begin position="132"/>
        <end position="170"/>
    </location>
</feature>
<dbReference type="Proteomes" id="UP000507470">
    <property type="component" value="Unassembled WGS sequence"/>
</dbReference>
<evidence type="ECO:0000256" key="1">
    <source>
        <dbReference type="SAM" id="MobiDB-lite"/>
    </source>
</evidence>
<organism evidence="2 3">
    <name type="scientific">Mytilus coruscus</name>
    <name type="common">Sea mussel</name>
    <dbReference type="NCBI Taxonomy" id="42192"/>
    <lineage>
        <taxon>Eukaryota</taxon>
        <taxon>Metazoa</taxon>
        <taxon>Spiralia</taxon>
        <taxon>Lophotrochozoa</taxon>
        <taxon>Mollusca</taxon>
        <taxon>Bivalvia</taxon>
        <taxon>Autobranchia</taxon>
        <taxon>Pteriomorphia</taxon>
        <taxon>Mytilida</taxon>
        <taxon>Mytiloidea</taxon>
        <taxon>Mytilidae</taxon>
        <taxon>Mytilinae</taxon>
        <taxon>Mytilus</taxon>
    </lineage>
</organism>
<protein>
    <submittedName>
        <fullName evidence="2">Uncharacterized protein</fullName>
    </submittedName>
</protein>
<proteinExistence type="predicted"/>
<accession>A0A6J8A3E6</accession>
<dbReference type="OrthoDB" id="6137187at2759"/>
<gene>
    <name evidence="2" type="ORF">MCOR_2945</name>
</gene>
<name>A0A6J8A3E6_MYTCO</name>